<feature type="transmembrane region" description="Helical" evidence="4">
    <location>
        <begin position="81"/>
        <end position="98"/>
    </location>
</feature>
<feature type="transmembrane region" description="Helical" evidence="4">
    <location>
        <begin position="137"/>
        <end position="158"/>
    </location>
</feature>
<dbReference type="EMBL" id="JBDPGJ010000003">
    <property type="protein sequence ID" value="MEX0406807.1"/>
    <property type="molecule type" value="Genomic_DNA"/>
</dbReference>
<keyword evidence="2 4" id="KW-1133">Transmembrane helix</keyword>
<feature type="transmembrane region" description="Helical" evidence="4">
    <location>
        <begin position="284"/>
        <end position="302"/>
    </location>
</feature>
<feature type="transmembrane region" description="Helical" evidence="4">
    <location>
        <begin position="308"/>
        <end position="330"/>
    </location>
</feature>
<dbReference type="PANTHER" id="PTHR11360">
    <property type="entry name" value="MONOCARBOXYLATE TRANSPORTER"/>
    <property type="match status" value="1"/>
</dbReference>
<accession>A0ABV3SJ69</accession>
<feature type="transmembrane region" description="Helical" evidence="4">
    <location>
        <begin position="12"/>
        <end position="39"/>
    </location>
</feature>
<keyword evidence="1 4" id="KW-0812">Transmembrane</keyword>
<feature type="transmembrane region" description="Helical" evidence="4">
    <location>
        <begin position="373"/>
        <end position="396"/>
    </location>
</feature>
<proteinExistence type="predicted"/>
<dbReference type="Proteomes" id="UP001556692">
    <property type="component" value="Unassembled WGS sequence"/>
</dbReference>
<feature type="transmembrane region" description="Helical" evidence="4">
    <location>
        <begin position="51"/>
        <end position="69"/>
    </location>
</feature>
<name>A0ABV3SJ69_9HYPH</name>
<dbReference type="InterPro" id="IPR036259">
    <property type="entry name" value="MFS_trans_sf"/>
</dbReference>
<dbReference type="PANTHER" id="PTHR11360:SF290">
    <property type="entry name" value="MONOCARBOXYLATE MFS PERMEASE"/>
    <property type="match status" value="1"/>
</dbReference>
<dbReference type="Gene3D" id="1.20.1250.20">
    <property type="entry name" value="MFS general substrate transporter like domains"/>
    <property type="match status" value="2"/>
</dbReference>
<feature type="transmembrane region" description="Helical" evidence="4">
    <location>
        <begin position="342"/>
        <end position="361"/>
    </location>
</feature>
<sequence length="425" mass="43092">MRNRGADHPSDRWVMLCLAALGLAVAYGGIGTISVLVVPLQADFGWPKADISIAYTLMSLGAAAGGLLAGRLADRFPTGPIACAGVVVIGLGMMLLSIQSSIRVIQAVYLVIGLLGFSCLYSPLLSTVSHWFGGKGGLAMGIVTAGGAVGQAVVPPVLQSLLGDFGWRDAIALFGAAYVALFAPAMLLMRKPRTTGLPASSPDAAPADRAMSGHPVLGIGLLSAAGLFCCALMGMPTVHLMSFAAGQGLEPLAAAAIVSTAMLVACAGRVVTGLVVDHIGSLQAYALVSAVQTAAVLAFAGARDEASLHLIAAIYGFGFGGVMTALVCAVRDAVPANRLGTAMAMVGLLAWIGMAAGGYQGGLCFDLTGSYDLSFAIAGASGVANLLVIGVLCLLARGVTLAPARSYPTLARARSRRVPNRRAVR</sequence>
<feature type="domain" description="Major facilitator superfamily (MFS) profile" evidence="5">
    <location>
        <begin position="15"/>
        <end position="397"/>
    </location>
</feature>
<evidence type="ECO:0000256" key="2">
    <source>
        <dbReference type="ARBA" id="ARBA00022989"/>
    </source>
</evidence>
<feature type="transmembrane region" description="Helical" evidence="4">
    <location>
        <begin position="216"/>
        <end position="240"/>
    </location>
</feature>
<evidence type="ECO:0000313" key="6">
    <source>
        <dbReference type="EMBL" id="MEX0406807.1"/>
    </source>
</evidence>
<dbReference type="Pfam" id="PF07690">
    <property type="entry name" value="MFS_1"/>
    <property type="match status" value="1"/>
</dbReference>
<feature type="transmembrane region" description="Helical" evidence="4">
    <location>
        <begin position="252"/>
        <end position="272"/>
    </location>
</feature>
<dbReference type="SUPFAM" id="SSF103473">
    <property type="entry name" value="MFS general substrate transporter"/>
    <property type="match status" value="1"/>
</dbReference>
<reference evidence="6 7" key="1">
    <citation type="submission" date="2024-05" db="EMBL/GenBank/DDBJ databases">
        <authorList>
            <person name="Jiang F."/>
        </authorList>
    </citation>
    <scope>NUCLEOTIDE SEQUENCE [LARGE SCALE GENOMIC DNA]</scope>
    <source>
        <strain evidence="6 7">LZ166</strain>
    </source>
</reference>
<feature type="transmembrane region" description="Helical" evidence="4">
    <location>
        <begin position="170"/>
        <end position="189"/>
    </location>
</feature>
<evidence type="ECO:0000256" key="3">
    <source>
        <dbReference type="ARBA" id="ARBA00023136"/>
    </source>
</evidence>
<feature type="transmembrane region" description="Helical" evidence="4">
    <location>
        <begin position="104"/>
        <end position="125"/>
    </location>
</feature>
<gene>
    <name evidence="6" type="ORF">ABGN05_14155</name>
</gene>
<keyword evidence="7" id="KW-1185">Reference proteome</keyword>
<comment type="caution">
    <text evidence="6">The sequence shown here is derived from an EMBL/GenBank/DDBJ whole genome shotgun (WGS) entry which is preliminary data.</text>
</comment>
<dbReference type="InterPro" id="IPR020846">
    <property type="entry name" value="MFS_dom"/>
</dbReference>
<dbReference type="RefSeq" id="WP_367954689.1">
    <property type="nucleotide sequence ID" value="NZ_JBDPGJ010000003.1"/>
</dbReference>
<keyword evidence="3 4" id="KW-0472">Membrane</keyword>
<organism evidence="6 7">
    <name type="scientific">Aquibium pacificus</name>
    <dbReference type="NCBI Taxonomy" id="3153579"/>
    <lineage>
        <taxon>Bacteria</taxon>
        <taxon>Pseudomonadati</taxon>
        <taxon>Pseudomonadota</taxon>
        <taxon>Alphaproteobacteria</taxon>
        <taxon>Hyphomicrobiales</taxon>
        <taxon>Phyllobacteriaceae</taxon>
        <taxon>Aquibium</taxon>
    </lineage>
</organism>
<dbReference type="InterPro" id="IPR011701">
    <property type="entry name" value="MFS"/>
</dbReference>
<dbReference type="PROSITE" id="PS50850">
    <property type="entry name" value="MFS"/>
    <property type="match status" value="1"/>
</dbReference>
<dbReference type="InterPro" id="IPR050327">
    <property type="entry name" value="Proton-linked_MCT"/>
</dbReference>
<evidence type="ECO:0000313" key="7">
    <source>
        <dbReference type="Proteomes" id="UP001556692"/>
    </source>
</evidence>
<protein>
    <submittedName>
        <fullName evidence="6">MFS transporter</fullName>
    </submittedName>
</protein>
<evidence type="ECO:0000256" key="1">
    <source>
        <dbReference type="ARBA" id="ARBA00022692"/>
    </source>
</evidence>
<evidence type="ECO:0000259" key="5">
    <source>
        <dbReference type="PROSITE" id="PS50850"/>
    </source>
</evidence>
<evidence type="ECO:0000256" key="4">
    <source>
        <dbReference type="SAM" id="Phobius"/>
    </source>
</evidence>